<feature type="region of interest" description="Disordered" evidence="1">
    <location>
        <begin position="606"/>
        <end position="625"/>
    </location>
</feature>
<feature type="domain" description="LysM" evidence="3">
    <location>
        <begin position="625"/>
        <end position="668"/>
    </location>
</feature>
<dbReference type="CDD" id="cd00118">
    <property type="entry name" value="LysM"/>
    <property type="match status" value="4"/>
</dbReference>
<feature type="compositionally biased region" description="Polar residues" evidence="1">
    <location>
        <begin position="573"/>
        <end position="594"/>
    </location>
</feature>
<evidence type="ECO:0000256" key="1">
    <source>
        <dbReference type="SAM" id="MobiDB-lite"/>
    </source>
</evidence>
<organism evidence="4 5">
    <name type="scientific">Dyadobacter chenwenxiniae</name>
    <dbReference type="NCBI Taxonomy" id="2906456"/>
    <lineage>
        <taxon>Bacteria</taxon>
        <taxon>Pseudomonadati</taxon>
        <taxon>Bacteroidota</taxon>
        <taxon>Cytophagia</taxon>
        <taxon>Cytophagales</taxon>
        <taxon>Spirosomataceae</taxon>
        <taxon>Dyadobacter</taxon>
    </lineage>
</organism>
<feature type="domain" description="LysM" evidence="3">
    <location>
        <begin position="727"/>
        <end position="771"/>
    </location>
</feature>
<feature type="signal peptide" evidence="2">
    <location>
        <begin position="1"/>
        <end position="30"/>
    </location>
</feature>
<gene>
    <name evidence="4" type="ORF">LXM26_25100</name>
</gene>
<keyword evidence="2" id="KW-0732">Signal</keyword>
<dbReference type="RefSeq" id="WP_234657784.1">
    <property type="nucleotide sequence ID" value="NZ_CP094997.1"/>
</dbReference>
<dbReference type="SUPFAM" id="SSF53955">
    <property type="entry name" value="Lysozyme-like"/>
    <property type="match status" value="1"/>
</dbReference>
<dbReference type="Proteomes" id="UP001139000">
    <property type="component" value="Unassembled WGS sequence"/>
</dbReference>
<dbReference type="PANTHER" id="PTHR33734">
    <property type="entry name" value="LYSM DOMAIN-CONTAINING GPI-ANCHORED PROTEIN 2"/>
    <property type="match status" value="1"/>
</dbReference>
<dbReference type="Pfam" id="PF01464">
    <property type="entry name" value="SLT"/>
    <property type="match status" value="1"/>
</dbReference>
<proteinExistence type="predicted"/>
<dbReference type="InterPro" id="IPR023346">
    <property type="entry name" value="Lysozyme-like_dom_sf"/>
</dbReference>
<evidence type="ECO:0000256" key="2">
    <source>
        <dbReference type="SAM" id="SignalP"/>
    </source>
</evidence>
<feature type="region of interest" description="Disordered" evidence="1">
    <location>
        <begin position="673"/>
        <end position="694"/>
    </location>
</feature>
<dbReference type="InterPro" id="IPR008258">
    <property type="entry name" value="Transglycosylase_SLT_dom_1"/>
</dbReference>
<feature type="region of interest" description="Disordered" evidence="1">
    <location>
        <begin position="562"/>
        <end position="594"/>
    </location>
</feature>
<reference evidence="4" key="1">
    <citation type="submission" date="2021-12" db="EMBL/GenBank/DDBJ databases">
        <title>Novel species in genus Dyadobacter.</title>
        <authorList>
            <person name="Ma C."/>
        </authorList>
    </citation>
    <scope>NUCLEOTIDE SEQUENCE</scope>
    <source>
        <strain evidence="4">LJ419</strain>
    </source>
</reference>
<dbReference type="PROSITE" id="PS51782">
    <property type="entry name" value="LYSM"/>
    <property type="match status" value="4"/>
</dbReference>
<dbReference type="InterPro" id="IPR018392">
    <property type="entry name" value="LysM"/>
</dbReference>
<dbReference type="PANTHER" id="PTHR33734:SF22">
    <property type="entry name" value="MEMBRANE-BOUND LYTIC MUREIN TRANSGLYCOSYLASE D"/>
    <property type="match status" value="1"/>
</dbReference>
<dbReference type="InterPro" id="IPR036779">
    <property type="entry name" value="LysM_dom_sf"/>
</dbReference>
<feature type="compositionally biased region" description="Low complexity" evidence="1">
    <location>
        <begin position="610"/>
        <end position="623"/>
    </location>
</feature>
<dbReference type="Pfam" id="PF01476">
    <property type="entry name" value="LysM"/>
    <property type="match status" value="4"/>
</dbReference>
<dbReference type="SMART" id="SM00257">
    <property type="entry name" value="LysM"/>
    <property type="match status" value="4"/>
</dbReference>
<dbReference type="Gene3D" id="3.10.350.10">
    <property type="entry name" value="LysM domain"/>
    <property type="match status" value="4"/>
</dbReference>
<sequence>MARTFIKNIKYITVAWMLLLSAKSNVIAQAYPEIPSSILFGGITVKLDRSAQDIIEEDVKNLMSNKKFWEEKMDRAVLHFPIVEGILMDEEVPIDFKYLAVQESSFRPDVVSSSNAVGYWQFKPETARELNLRVDDNVDERKNISASTHAAAWYLKKNNQQFNNWVTTLYSYYQGAGGVKKVVPDNWSYAREVTLNGKTDRYMLRFFAHKIALEAGIERYRTASKLVLLEADYGKGKTLDEISASLGIGSADLKIYNRWLTDDKIPNDRQYMVTIPVPADQLASVREKLSLPPQQTAVASVYEDSGYPVLKKKPGNASDPNGPELYEINGLPGAQARAGDKPKTLASAGDMSAPKFMRFNDMLAEMPLVPGQVYYLAKKHKKASTPFHTARPGDTWHSVSQQYGIRLVSLLKYNRTTSRNYPIQTGQVLFLTKKRPKKQPIEIIAPPQPSPGKKDSVISKKEDVIAAAPSANANAIPDKPSGRKKYTPVLVEKKEETAGAPATATPPVTNAPVAAATPAAANIQTNPSVKTATNVPASVPTEPVSTQAGDRVVIITQDNADTSFKSSEERPIASSTSPSKVVTPNDTRAASETSVYMKQRAAAEEKAAKEAAAAPKTAATPEKASFHTVQPGDTYFSIASKYDLTLRELIALNKNTPGRLVVGQRLVVSKAPAAPETASTATTNETPAKTTRDPEKITVVRTEPTETFKTPEEIKHEIRTTASSGSEFHVVQGGQTFYSISKAYGLSVKDLYELNDLNESSRLKSGQKLRVRKVESEAPAAAPSSDRGQSGMKTHTVASGETLFRIAQNYHTNVEDIKRLNNMSGNSVMVGQKLKIPQQ</sequence>
<dbReference type="AlphaFoldDB" id="A0A9X1PRJ9"/>
<feature type="domain" description="LysM" evidence="3">
    <location>
        <begin position="386"/>
        <end position="431"/>
    </location>
</feature>
<name>A0A9X1PRJ9_9BACT</name>
<feature type="compositionally biased region" description="Low complexity" evidence="1">
    <location>
        <begin position="673"/>
        <end position="689"/>
    </location>
</feature>
<dbReference type="CDD" id="cd16894">
    <property type="entry name" value="MltD-like"/>
    <property type="match status" value="1"/>
</dbReference>
<dbReference type="SUPFAM" id="SSF54106">
    <property type="entry name" value="LysM domain"/>
    <property type="match status" value="4"/>
</dbReference>
<dbReference type="Gene3D" id="1.10.530.10">
    <property type="match status" value="1"/>
</dbReference>
<evidence type="ECO:0000259" key="3">
    <source>
        <dbReference type="PROSITE" id="PS51782"/>
    </source>
</evidence>
<feature type="region of interest" description="Disordered" evidence="1">
    <location>
        <begin position="763"/>
        <end position="793"/>
    </location>
</feature>
<evidence type="ECO:0000313" key="4">
    <source>
        <dbReference type="EMBL" id="MCF0064814.1"/>
    </source>
</evidence>
<dbReference type="GO" id="GO:0008932">
    <property type="term" value="F:lytic endotransglycosylase activity"/>
    <property type="evidence" value="ECO:0007669"/>
    <property type="project" value="TreeGrafter"/>
</dbReference>
<accession>A0A9X1PRJ9</accession>
<evidence type="ECO:0000313" key="5">
    <source>
        <dbReference type="Proteomes" id="UP001139000"/>
    </source>
</evidence>
<protein>
    <submittedName>
        <fullName evidence="4">LysM peptidoglycan-binding domain-containing protein</fullName>
    </submittedName>
</protein>
<feature type="chain" id="PRO_5040911634" evidence="2">
    <location>
        <begin position="31"/>
        <end position="839"/>
    </location>
</feature>
<dbReference type="EMBL" id="JAJTTC010000009">
    <property type="protein sequence ID" value="MCF0064814.1"/>
    <property type="molecule type" value="Genomic_DNA"/>
</dbReference>
<feature type="domain" description="LysM" evidence="3">
    <location>
        <begin position="793"/>
        <end position="836"/>
    </location>
</feature>
<keyword evidence="5" id="KW-1185">Reference proteome</keyword>
<comment type="caution">
    <text evidence="4">The sequence shown here is derived from an EMBL/GenBank/DDBJ whole genome shotgun (WGS) entry which is preliminary data.</text>
</comment>